<dbReference type="InterPro" id="IPR025828">
    <property type="entry name" value="Put_sensor_dom"/>
</dbReference>
<comment type="caution">
    <text evidence="3">The sequence shown here is derived from an EMBL/GenBank/DDBJ whole genome shotgun (WGS) entry which is preliminary data.</text>
</comment>
<feature type="transmembrane region" description="Helical" evidence="1">
    <location>
        <begin position="31"/>
        <end position="61"/>
    </location>
</feature>
<dbReference type="RefSeq" id="WP_202990518.1">
    <property type="nucleotide sequence ID" value="NZ_JAENHO010000002.1"/>
</dbReference>
<feature type="transmembrane region" description="Helical" evidence="1">
    <location>
        <begin position="124"/>
        <end position="144"/>
    </location>
</feature>
<dbReference type="EMBL" id="JAENHO010000002">
    <property type="protein sequence ID" value="MBL7254183.1"/>
    <property type="molecule type" value="Genomic_DNA"/>
</dbReference>
<feature type="domain" description="Putative sensor" evidence="2">
    <location>
        <begin position="24"/>
        <end position="201"/>
    </location>
</feature>
<keyword evidence="4" id="KW-1185">Reference proteome</keyword>
<evidence type="ECO:0000313" key="3">
    <source>
        <dbReference type="EMBL" id="MBL7254183.1"/>
    </source>
</evidence>
<accession>A0ABS1VHJ4</accession>
<keyword evidence="1" id="KW-0812">Transmembrane</keyword>
<sequence length="201" mass="21500">MTTTQLEMPLAVRLWPRVAADTRYVLTGLPLAVASFTVCLTLLTAGLTLAVVWIGIPLLVLTMTQARAFAAGERSRLAALGDHLPTPSYGGSRRVLAMLTDPQSWQDVMHATLRWIPSTISTSLVLTWWAGVLGGATYALWGWALPDGPDDTDLPQLLGLGDSYLTATGFYLIVALVAAATLPLVTHFAARLEAGFARALL</sequence>
<proteinExistence type="predicted"/>
<dbReference type="Pfam" id="PF13796">
    <property type="entry name" value="Sensor"/>
    <property type="match status" value="1"/>
</dbReference>
<reference evidence="3 4" key="1">
    <citation type="submission" date="2021-01" db="EMBL/GenBank/DDBJ databases">
        <title>Actinoplanes sp. nov. LDG1-01 isolated from lichen.</title>
        <authorList>
            <person name="Saeng-In P."/>
            <person name="Phongsopitanun W."/>
            <person name="Kanchanasin P."/>
            <person name="Yuki M."/>
            <person name="Kudo T."/>
            <person name="Ohkuma M."/>
            <person name="Tanasupawat S."/>
        </authorList>
    </citation>
    <scope>NUCLEOTIDE SEQUENCE [LARGE SCALE GENOMIC DNA]</scope>
    <source>
        <strain evidence="3 4">LDG1-01</strain>
    </source>
</reference>
<name>A0ABS1VHJ4_9ACTN</name>
<keyword evidence="1" id="KW-1133">Transmembrane helix</keyword>
<dbReference type="Proteomes" id="UP000598996">
    <property type="component" value="Unassembled WGS sequence"/>
</dbReference>
<keyword evidence="1" id="KW-0472">Membrane</keyword>
<evidence type="ECO:0000259" key="2">
    <source>
        <dbReference type="Pfam" id="PF13796"/>
    </source>
</evidence>
<organism evidence="3 4">
    <name type="scientific">Paractinoplanes lichenicola</name>
    <dbReference type="NCBI Taxonomy" id="2802976"/>
    <lineage>
        <taxon>Bacteria</taxon>
        <taxon>Bacillati</taxon>
        <taxon>Actinomycetota</taxon>
        <taxon>Actinomycetes</taxon>
        <taxon>Micromonosporales</taxon>
        <taxon>Micromonosporaceae</taxon>
        <taxon>Paractinoplanes</taxon>
    </lineage>
</organism>
<feature type="transmembrane region" description="Helical" evidence="1">
    <location>
        <begin position="164"/>
        <end position="185"/>
    </location>
</feature>
<gene>
    <name evidence="3" type="ORF">JKJ07_07655</name>
</gene>
<evidence type="ECO:0000313" key="4">
    <source>
        <dbReference type="Proteomes" id="UP000598996"/>
    </source>
</evidence>
<evidence type="ECO:0000256" key="1">
    <source>
        <dbReference type="SAM" id="Phobius"/>
    </source>
</evidence>
<protein>
    <submittedName>
        <fullName evidence="3">Sensor domain-containing protein</fullName>
    </submittedName>
</protein>